<comment type="caution">
    <text evidence="2">The sequence shown here is derived from an EMBL/GenBank/DDBJ whole genome shotgun (WGS) entry which is preliminary data.</text>
</comment>
<organism evidence="2 3">
    <name type="scientific">Cronartium quercuum f. sp. fusiforme G11</name>
    <dbReference type="NCBI Taxonomy" id="708437"/>
    <lineage>
        <taxon>Eukaryota</taxon>
        <taxon>Fungi</taxon>
        <taxon>Dikarya</taxon>
        <taxon>Basidiomycota</taxon>
        <taxon>Pucciniomycotina</taxon>
        <taxon>Pucciniomycetes</taxon>
        <taxon>Pucciniales</taxon>
        <taxon>Coleosporiaceae</taxon>
        <taxon>Cronartium</taxon>
    </lineage>
</organism>
<evidence type="ECO:0000313" key="2">
    <source>
        <dbReference type="EMBL" id="KAG0146389.1"/>
    </source>
</evidence>
<protein>
    <submittedName>
        <fullName evidence="2">Uncharacterized protein</fullName>
    </submittedName>
</protein>
<dbReference type="AlphaFoldDB" id="A0A9P6NLM1"/>
<name>A0A9P6NLM1_9BASI</name>
<feature type="region of interest" description="Disordered" evidence="1">
    <location>
        <begin position="52"/>
        <end position="87"/>
    </location>
</feature>
<dbReference type="EMBL" id="MU167261">
    <property type="protein sequence ID" value="KAG0146389.1"/>
    <property type="molecule type" value="Genomic_DNA"/>
</dbReference>
<proteinExistence type="predicted"/>
<keyword evidence="3" id="KW-1185">Reference proteome</keyword>
<gene>
    <name evidence="2" type="ORF">CROQUDRAFT_92682</name>
</gene>
<sequence>MLPPLLSQTNPTLTILPNICMPLDSHILKSQPEQSSTLQIGKHISNRALVTTQTNPDPLQVRPQNGLPDVIDAEGSKDKTSSNRRTSAYEDCGVRLPDVKASETSRASSHMTETFIAKPSKHIHQRAKPIDASFRLGSKTRADFNSVEKFESEDLVTAKSLQPTGDDAEQMENNCVEHAGSLEDVCSPPPKTVSQSSFTGTHSELPIKISRRREHSASPTIPLTGSPSSVRRLSSILDLEFKPYFSLQFPDPTYKKLIYIIYEIDGLNFHGQRIALKSSPSTPRFLWKPQTYLNQGFIAPAPWPYSKQDDGNVLVAKMNFRNLVRLKQSTSERLSQA</sequence>
<reference evidence="2" key="1">
    <citation type="submission" date="2013-11" db="EMBL/GenBank/DDBJ databases">
        <title>Genome sequence of the fusiform rust pathogen reveals effectors for host alternation and coevolution with pine.</title>
        <authorList>
            <consortium name="DOE Joint Genome Institute"/>
            <person name="Smith K."/>
            <person name="Pendleton A."/>
            <person name="Kubisiak T."/>
            <person name="Anderson C."/>
            <person name="Salamov A."/>
            <person name="Aerts A."/>
            <person name="Riley R."/>
            <person name="Clum A."/>
            <person name="Lindquist E."/>
            <person name="Ence D."/>
            <person name="Campbell M."/>
            <person name="Kronenberg Z."/>
            <person name="Feau N."/>
            <person name="Dhillon B."/>
            <person name="Hamelin R."/>
            <person name="Burleigh J."/>
            <person name="Smith J."/>
            <person name="Yandell M."/>
            <person name="Nelson C."/>
            <person name="Grigoriev I."/>
            <person name="Davis J."/>
        </authorList>
    </citation>
    <scope>NUCLEOTIDE SEQUENCE</scope>
    <source>
        <strain evidence="2">G11</strain>
    </source>
</reference>
<dbReference type="Proteomes" id="UP000886653">
    <property type="component" value="Unassembled WGS sequence"/>
</dbReference>
<feature type="region of interest" description="Disordered" evidence="1">
    <location>
        <begin position="181"/>
        <end position="200"/>
    </location>
</feature>
<evidence type="ECO:0000256" key="1">
    <source>
        <dbReference type="SAM" id="MobiDB-lite"/>
    </source>
</evidence>
<evidence type="ECO:0000313" key="3">
    <source>
        <dbReference type="Proteomes" id="UP000886653"/>
    </source>
</evidence>
<accession>A0A9P6NLM1</accession>